<name>A0ABX1CT13_9FLAO</name>
<dbReference type="InterPro" id="IPR013078">
    <property type="entry name" value="His_Pase_superF_clade-1"/>
</dbReference>
<comment type="caution">
    <text evidence="2">The sequence shown here is derived from an EMBL/GenBank/DDBJ whole genome shotgun (WGS) entry which is preliminary data.</text>
</comment>
<gene>
    <name evidence="2" type="ORF">HC175_00750</name>
</gene>
<dbReference type="CDD" id="cd07067">
    <property type="entry name" value="HP_PGM_like"/>
    <property type="match status" value="1"/>
</dbReference>
<dbReference type="Proteomes" id="UP000703674">
    <property type="component" value="Unassembled WGS sequence"/>
</dbReference>
<feature type="signal peptide" evidence="1">
    <location>
        <begin position="1"/>
        <end position="21"/>
    </location>
</feature>
<evidence type="ECO:0000256" key="1">
    <source>
        <dbReference type="SAM" id="SignalP"/>
    </source>
</evidence>
<dbReference type="Gene3D" id="3.40.50.1240">
    <property type="entry name" value="Phosphoglycerate mutase-like"/>
    <property type="match status" value="1"/>
</dbReference>
<dbReference type="EMBL" id="JAAVJR010000001">
    <property type="protein sequence ID" value="NJW51440.1"/>
    <property type="molecule type" value="Genomic_DNA"/>
</dbReference>
<keyword evidence="3" id="KW-1185">Reference proteome</keyword>
<dbReference type="Pfam" id="PF00300">
    <property type="entry name" value="His_Phos_1"/>
    <property type="match status" value="1"/>
</dbReference>
<evidence type="ECO:0000313" key="2">
    <source>
        <dbReference type="EMBL" id="NJW51440.1"/>
    </source>
</evidence>
<evidence type="ECO:0000313" key="3">
    <source>
        <dbReference type="Proteomes" id="UP000703674"/>
    </source>
</evidence>
<dbReference type="SUPFAM" id="SSF53254">
    <property type="entry name" value="Phosphoglycerate mutase-like"/>
    <property type="match status" value="1"/>
</dbReference>
<keyword evidence="1" id="KW-0732">Signal</keyword>
<reference evidence="2 3" key="1">
    <citation type="submission" date="2020-03" db="EMBL/GenBank/DDBJ databases">
        <title>Salinimicrobium sp. nov, isolated from SCS.</title>
        <authorList>
            <person name="Cao W.R."/>
        </authorList>
    </citation>
    <scope>NUCLEOTIDE SEQUENCE [LARGE SCALE GENOMIC DNA]</scope>
    <source>
        <strain evidence="3">J15B91</strain>
    </source>
</reference>
<proteinExistence type="predicted"/>
<sequence length="171" mass="19202">MNSYFIILLSFLSMGASHNSAEPPMQESTTYYFIRHAEKDEGDPQNKDPKLTAAGHLRAEKWVDILKEVQFDLIMSTNLERTRSTAAKIAEAQGKEVQFYDPRNLNSVEFQGKTKGKTVLVVGHSNTNPAFVNAILGEEKFEALDEKEYGSLFIVNIDADGKKSAQVKYHN</sequence>
<organism evidence="2 3">
    <name type="scientific">Salinimicrobium oceani</name>
    <dbReference type="NCBI Taxonomy" id="2722702"/>
    <lineage>
        <taxon>Bacteria</taxon>
        <taxon>Pseudomonadati</taxon>
        <taxon>Bacteroidota</taxon>
        <taxon>Flavobacteriia</taxon>
        <taxon>Flavobacteriales</taxon>
        <taxon>Flavobacteriaceae</taxon>
        <taxon>Salinimicrobium</taxon>
    </lineage>
</organism>
<dbReference type="InterPro" id="IPR029033">
    <property type="entry name" value="His_PPase_superfam"/>
</dbReference>
<accession>A0ABX1CT13</accession>
<dbReference type="RefSeq" id="WP_168136610.1">
    <property type="nucleotide sequence ID" value="NZ_JAAVJR010000001.1"/>
</dbReference>
<feature type="chain" id="PRO_5045657400" evidence="1">
    <location>
        <begin position="22"/>
        <end position="171"/>
    </location>
</feature>
<protein>
    <submittedName>
        <fullName evidence="2">Histidine phosphatase family protein</fullName>
    </submittedName>
</protein>